<organism evidence="2 3">
    <name type="scientific">Coleofasciculus chthonoplastes PCC 7420</name>
    <dbReference type="NCBI Taxonomy" id="118168"/>
    <lineage>
        <taxon>Bacteria</taxon>
        <taxon>Bacillati</taxon>
        <taxon>Cyanobacteriota</taxon>
        <taxon>Cyanophyceae</taxon>
        <taxon>Coleofasciculales</taxon>
        <taxon>Coleofasciculaceae</taxon>
        <taxon>Coleofasciculus</taxon>
    </lineage>
</organism>
<dbReference type="STRING" id="118168.MC7420_5058"/>
<evidence type="ECO:0000256" key="1">
    <source>
        <dbReference type="SAM" id="MobiDB-lite"/>
    </source>
</evidence>
<evidence type="ECO:0000313" key="3">
    <source>
        <dbReference type="Proteomes" id="UP000003835"/>
    </source>
</evidence>
<protein>
    <submittedName>
        <fullName evidence="2">Uncharacterized protein</fullName>
    </submittedName>
</protein>
<name>B4W1P1_9CYAN</name>
<feature type="region of interest" description="Disordered" evidence="1">
    <location>
        <begin position="269"/>
        <end position="328"/>
    </location>
</feature>
<reference evidence="2 3" key="1">
    <citation type="submission" date="2008-07" db="EMBL/GenBank/DDBJ databases">
        <authorList>
            <person name="Tandeau de Marsac N."/>
            <person name="Ferriera S."/>
            <person name="Johnson J."/>
            <person name="Kravitz S."/>
            <person name="Beeson K."/>
            <person name="Sutton G."/>
            <person name="Rogers Y.-H."/>
            <person name="Friedman R."/>
            <person name="Frazier M."/>
            <person name="Venter J.C."/>
        </authorList>
    </citation>
    <scope>NUCLEOTIDE SEQUENCE [LARGE SCALE GENOMIC DNA]</scope>
    <source>
        <strain evidence="2 3">PCC 7420</strain>
    </source>
</reference>
<feature type="compositionally biased region" description="Basic residues" evidence="1">
    <location>
        <begin position="269"/>
        <end position="290"/>
    </location>
</feature>
<feature type="region of interest" description="Disordered" evidence="1">
    <location>
        <begin position="1"/>
        <end position="70"/>
    </location>
</feature>
<sequence length="328" mass="36488">MSPSVNRSTDSPQSSGENLPEASSVQPPHSAPPNGNSENVTNSSTTTDSTGTMPSDVQRQKPIPPPSEPMQYRAIGLIRGKYMPSQEQLTRGTLLADDGTLIDAVLLGRVMSLVKNHLDLALSHLWVVYPRTRQQDGNLHVQIVGVWEPETLNQDQTTASESTDSPPEESTPEAQTSPDHPQPEPTEQLPEGYFSIRGQVIYQSRENEDVIVKIKQSPRRESEKTKFFKLQLKGLLGEKVINHFWDLHVKLHTNTLMIEEGNDIGIVHAPKRRSNKFRPRKGSRPKKSFPRRGSGEDSSTTGKRTSPKRSEPLSKPVQRKDKPGTDNS</sequence>
<feature type="compositionally biased region" description="Low complexity" evidence="1">
    <location>
        <begin position="34"/>
        <end position="52"/>
    </location>
</feature>
<dbReference type="Proteomes" id="UP000003835">
    <property type="component" value="Unassembled WGS sequence"/>
</dbReference>
<dbReference type="eggNOG" id="ENOG502Z8D1">
    <property type="taxonomic scope" value="Bacteria"/>
</dbReference>
<feature type="region of interest" description="Disordered" evidence="1">
    <location>
        <begin position="150"/>
        <end position="190"/>
    </location>
</feature>
<dbReference type="HOGENOM" id="CLU_054940_0_0_3"/>
<dbReference type="RefSeq" id="WP_006105037.1">
    <property type="nucleotide sequence ID" value="NZ_DS989868.1"/>
</dbReference>
<proteinExistence type="predicted"/>
<feature type="compositionally biased region" description="Basic and acidic residues" evidence="1">
    <location>
        <begin position="308"/>
        <end position="328"/>
    </location>
</feature>
<feature type="compositionally biased region" description="Polar residues" evidence="1">
    <location>
        <begin position="1"/>
        <end position="27"/>
    </location>
</feature>
<dbReference type="AlphaFoldDB" id="B4W1P1"/>
<accession>B4W1P1</accession>
<keyword evidence="3" id="KW-1185">Reference proteome</keyword>
<dbReference type="EMBL" id="DS989868">
    <property type="protein sequence ID" value="EDX71914.1"/>
    <property type="molecule type" value="Genomic_DNA"/>
</dbReference>
<evidence type="ECO:0000313" key="2">
    <source>
        <dbReference type="EMBL" id="EDX71914.1"/>
    </source>
</evidence>
<gene>
    <name evidence="2" type="ORF">MC7420_5058</name>
</gene>
<dbReference type="OrthoDB" id="423098at2"/>